<feature type="signal peptide" evidence="1">
    <location>
        <begin position="1"/>
        <end position="17"/>
    </location>
</feature>
<reference evidence="2" key="1">
    <citation type="journal article" date="2022" name="bioRxiv">
        <title>Sequencing and chromosome-scale assembly of the giantPleurodeles waltlgenome.</title>
        <authorList>
            <person name="Brown T."/>
            <person name="Elewa A."/>
            <person name="Iarovenko S."/>
            <person name="Subramanian E."/>
            <person name="Araus A.J."/>
            <person name="Petzold A."/>
            <person name="Susuki M."/>
            <person name="Suzuki K.-i.T."/>
            <person name="Hayashi T."/>
            <person name="Toyoda A."/>
            <person name="Oliveira C."/>
            <person name="Osipova E."/>
            <person name="Leigh N.D."/>
            <person name="Simon A."/>
            <person name="Yun M.H."/>
        </authorList>
    </citation>
    <scope>NUCLEOTIDE SEQUENCE</scope>
    <source>
        <strain evidence="2">20211129_DDA</strain>
        <tissue evidence="2">Liver</tissue>
    </source>
</reference>
<organism evidence="2 3">
    <name type="scientific">Pleurodeles waltl</name>
    <name type="common">Iberian ribbed newt</name>
    <dbReference type="NCBI Taxonomy" id="8319"/>
    <lineage>
        <taxon>Eukaryota</taxon>
        <taxon>Metazoa</taxon>
        <taxon>Chordata</taxon>
        <taxon>Craniata</taxon>
        <taxon>Vertebrata</taxon>
        <taxon>Euteleostomi</taxon>
        <taxon>Amphibia</taxon>
        <taxon>Batrachia</taxon>
        <taxon>Caudata</taxon>
        <taxon>Salamandroidea</taxon>
        <taxon>Salamandridae</taxon>
        <taxon>Pleurodelinae</taxon>
        <taxon>Pleurodeles</taxon>
    </lineage>
</organism>
<sequence length="147" mass="17033">MGKILLLVSAWSHLKWTILRLSVPVLEVRLLKCRPSRVRMKCCFCQRDSSRLRNQWCKAGVRSSASLCHFKQLKVAQKIQHVCLRPRGRPTSSTSFCTQDRDCLRYQQGEATSHKNGRGMYGTRCSSHISQNLHHSDLIYFVSRQQQ</sequence>
<proteinExistence type="predicted"/>
<evidence type="ECO:0000313" key="2">
    <source>
        <dbReference type="EMBL" id="KAJ1194819.1"/>
    </source>
</evidence>
<feature type="chain" id="PRO_5043832374" description="Secreted protein" evidence="1">
    <location>
        <begin position="18"/>
        <end position="147"/>
    </location>
</feature>
<accession>A0AAV7V2M5</accession>
<dbReference type="Proteomes" id="UP001066276">
    <property type="component" value="Chromosome 2_2"/>
</dbReference>
<gene>
    <name evidence="2" type="ORF">NDU88_004104</name>
</gene>
<name>A0AAV7V2M5_PLEWA</name>
<evidence type="ECO:0000256" key="1">
    <source>
        <dbReference type="SAM" id="SignalP"/>
    </source>
</evidence>
<keyword evidence="1" id="KW-0732">Signal</keyword>
<protein>
    <recommendedName>
        <fullName evidence="4">Secreted protein</fullName>
    </recommendedName>
</protein>
<evidence type="ECO:0000313" key="3">
    <source>
        <dbReference type="Proteomes" id="UP001066276"/>
    </source>
</evidence>
<dbReference type="EMBL" id="JANPWB010000004">
    <property type="protein sequence ID" value="KAJ1194819.1"/>
    <property type="molecule type" value="Genomic_DNA"/>
</dbReference>
<evidence type="ECO:0008006" key="4">
    <source>
        <dbReference type="Google" id="ProtNLM"/>
    </source>
</evidence>
<comment type="caution">
    <text evidence="2">The sequence shown here is derived from an EMBL/GenBank/DDBJ whole genome shotgun (WGS) entry which is preliminary data.</text>
</comment>
<keyword evidence="3" id="KW-1185">Reference proteome</keyword>
<dbReference type="AlphaFoldDB" id="A0AAV7V2M5"/>